<accession>A0A1B9I2S8</accession>
<dbReference type="Proteomes" id="UP000094020">
    <property type="component" value="Chromosome 5"/>
</dbReference>
<protein>
    <submittedName>
        <fullName evidence="1">Uncharacterized protein</fullName>
    </submittedName>
</protein>
<dbReference type="RefSeq" id="XP_019011058.1">
    <property type="nucleotide sequence ID" value="XM_019156100.1"/>
</dbReference>
<dbReference type="EMBL" id="KI894011">
    <property type="protein sequence ID" value="OCF49839.1"/>
    <property type="molecule type" value="Genomic_DNA"/>
</dbReference>
<reference evidence="2" key="4">
    <citation type="submission" date="2024-02" db="EMBL/GenBank/DDBJ databases">
        <title>Comparative genomics of Cryptococcus and Kwoniella reveals pathogenesis evolution and contrasting modes of karyotype evolution via chromosome fusion or intercentromeric recombination.</title>
        <authorList>
            <person name="Coelho M.A."/>
            <person name="David-Palma M."/>
            <person name="Shea T."/>
            <person name="Bowers K."/>
            <person name="McGinley-Smith S."/>
            <person name="Mohammad A.W."/>
            <person name="Gnirke A."/>
            <person name="Yurkov A.M."/>
            <person name="Nowrousian M."/>
            <person name="Sun S."/>
            <person name="Cuomo C.A."/>
            <person name="Heitman J."/>
        </authorList>
    </citation>
    <scope>NUCLEOTIDE SEQUENCE</scope>
    <source>
        <strain evidence="2">CBS 10737</strain>
    </source>
</reference>
<dbReference type="AlphaFoldDB" id="A0A1B9I2S8"/>
<evidence type="ECO:0000313" key="1">
    <source>
        <dbReference type="EMBL" id="OCF49839.1"/>
    </source>
</evidence>
<name>A0A1B9I2S8_9TREE</name>
<dbReference type="KEGG" id="kpin:30172735"/>
<sequence>MSSQSSYYIKDPTVVSEISDLSHPQGKLFLRQPSESVESVDELVGLQITGGSERRILLHKSFMTNALINGDAGAVSAVVRLQAMSNRTWKSVTLEDVKELEQCFRELHPRYPRFERDLTRTLEAIGSATQSLESGVEYQLDLKDVPNMQKAPNFRHFVRGWGNAIALQEAMINFKSVSKEATLTELLDTVDSDRKDVIKDRLKEAFKQVHASDSDLQERGPLNDAYWRTRALNVGVHDWRRCGLLASAAIGRNLRKNESSSLMSPKLSAECEEYTEFLDAPDEESKNQGLDLFRPTESFVSNDPGLNSLLNLLGKPTSHAWELSLPEDIKSDLRISLRRSRDPDVLGRSRERGHERPNFTGESMALEADTCDPWEWARDRLRAILPEIDFSDTGKMEKLLPPRALWAYKAAVRNEDSLSGGDN</sequence>
<reference evidence="1" key="1">
    <citation type="submission" date="2013-07" db="EMBL/GenBank/DDBJ databases">
        <title>The Genome Sequence of Cryptococcus pinus CBS10737.</title>
        <authorList>
            <consortium name="The Broad Institute Genome Sequencing Platform"/>
            <person name="Cuomo C."/>
            <person name="Litvintseva A."/>
            <person name="Chen Y."/>
            <person name="Heitman J."/>
            <person name="Sun S."/>
            <person name="Springer D."/>
            <person name="Dromer F."/>
            <person name="Young S.K."/>
            <person name="Zeng Q."/>
            <person name="Gargeya S."/>
            <person name="Fitzgerald M."/>
            <person name="Abouelleil A."/>
            <person name="Alvarado L."/>
            <person name="Berlin A.M."/>
            <person name="Chapman S.B."/>
            <person name="Dewar J."/>
            <person name="Goldberg J."/>
            <person name="Griggs A."/>
            <person name="Gujja S."/>
            <person name="Hansen M."/>
            <person name="Howarth C."/>
            <person name="Imamovic A."/>
            <person name="Larimer J."/>
            <person name="McCowan C."/>
            <person name="Murphy C."/>
            <person name="Pearson M."/>
            <person name="Priest M."/>
            <person name="Roberts A."/>
            <person name="Saif S."/>
            <person name="Shea T."/>
            <person name="Sykes S."/>
            <person name="Wortman J."/>
            <person name="Nusbaum C."/>
            <person name="Birren B."/>
        </authorList>
    </citation>
    <scope>NUCLEOTIDE SEQUENCE [LARGE SCALE GENOMIC DNA]</scope>
    <source>
        <strain evidence="1">CBS 10737</strain>
    </source>
</reference>
<dbReference type="GeneID" id="30172735"/>
<evidence type="ECO:0000313" key="2">
    <source>
        <dbReference type="EMBL" id="WWC70111.1"/>
    </source>
</evidence>
<dbReference type="EMBL" id="CP144523">
    <property type="protein sequence ID" value="WWC70111.1"/>
    <property type="molecule type" value="Genomic_DNA"/>
</dbReference>
<reference evidence="1" key="3">
    <citation type="submission" date="2016-07" db="EMBL/GenBank/DDBJ databases">
        <title>Evolution of pathogenesis and genome organization in the Tremellales.</title>
        <authorList>
            <person name="Cuomo C."/>
            <person name="Litvintseva A."/>
            <person name="Heitman J."/>
            <person name="Chen Y."/>
            <person name="Sun S."/>
            <person name="Springer D."/>
            <person name="Dromer F."/>
            <person name="Young S."/>
            <person name="Zeng Q."/>
            <person name="Chapman S."/>
            <person name="Gujja S."/>
            <person name="Saif S."/>
            <person name="Birren B."/>
        </authorList>
    </citation>
    <scope>NUCLEOTIDE SEQUENCE</scope>
    <source>
        <strain evidence="1">CBS 10737</strain>
    </source>
</reference>
<proteinExistence type="predicted"/>
<reference evidence="2" key="2">
    <citation type="submission" date="2013-07" db="EMBL/GenBank/DDBJ databases">
        <authorList>
            <consortium name="The Broad Institute Genome Sequencing Platform"/>
            <person name="Cuomo C."/>
            <person name="Litvintseva A."/>
            <person name="Chen Y."/>
            <person name="Heitman J."/>
            <person name="Sun S."/>
            <person name="Springer D."/>
            <person name="Dromer F."/>
            <person name="Young S.K."/>
            <person name="Zeng Q."/>
            <person name="Gargeya S."/>
            <person name="Fitzgerald M."/>
            <person name="Abouelleil A."/>
            <person name="Alvarado L."/>
            <person name="Berlin A.M."/>
            <person name="Chapman S.B."/>
            <person name="Dewar J."/>
            <person name="Goldberg J."/>
            <person name="Griggs A."/>
            <person name="Gujja S."/>
            <person name="Hansen M."/>
            <person name="Howarth C."/>
            <person name="Imamovic A."/>
            <person name="Larimer J."/>
            <person name="McCowan C."/>
            <person name="Murphy C."/>
            <person name="Pearson M."/>
            <person name="Priest M."/>
            <person name="Roberts A."/>
            <person name="Saif S."/>
            <person name="Shea T."/>
            <person name="Sykes S."/>
            <person name="Wortman J."/>
            <person name="Nusbaum C."/>
            <person name="Birren B."/>
        </authorList>
    </citation>
    <scope>NUCLEOTIDE SEQUENCE</scope>
    <source>
        <strain evidence="2">CBS 10737</strain>
    </source>
</reference>
<organism evidence="1">
    <name type="scientific">Kwoniella pini CBS 10737</name>
    <dbReference type="NCBI Taxonomy" id="1296096"/>
    <lineage>
        <taxon>Eukaryota</taxon>
        <taxon>Fungi</taxon>
        <taxon>Dikarya</taxon>
        <taxon>Basidiomycota</taxon>
        <taxon>Agaricomycotina</taxon>
        <taxon>Tremellomycetes</taxon>
        <taxon>Tremellales</taxon>
        <taxon>Cryptococcaceae</taxon>
        <taxon>Kwoniella</taxon>
    </lineage>
</organism>
<keyword evidence="3" id="KW-1185">Reference proteome</keyword>
<evidence type="ECO:0000313" key="3">
    <source>
        <dbReference type="Proteomes" id="UP000094020"/>
    </source>
</evidence>
<gene>
    <name evidence="1" type="ORF">I206_04366</name>
    <name evidence="2" type="ORF">I206_104058</name>
</gene>